<dbReference type="PANTHER" id="PTHR14614:SF132">
    <property type="entry name" value="PROTEIN-LYSINE METHYLTRANSFERASE C42C1.13"/>
    <property type="match status" value="1"/>
</dbReference>
<feature type="region of interest" description="Disordered" evidence="1">
    <location>
        <begin position="1"/>
        <end position="22"/>
    </location>
</feature>
<dbReference type="EMBL" id="CAKOGP040001870">
    <property type="protein sequence ID" value="CAJ1954877.1"/>
    <property type="molecule type" value="Genomic_DNA"/>
</dbReference>
<dbReference type="Gene3D" id="3.40.50.150">
    <property type="entry name" value="Vaccinia Virus protein VP39"/>
    <property type="match status" value="1"/>
</dbReference>
<dbReference type="InterPro" id="IPR019410">
    <property type="entry name" value="Methyltransf_16"/>
</dbReference>
<proteinExistence type="predicted"/>
<evidence type="ECO:0000256" key="1">
    <source>
        <dbReference type="SAM" id="MobiDB-lite"/>
    </source>
</evidence>
<evidence type="ECO:0008006" key="4">
    <source>
        <dbReference type="Google" id="ProtNLM"/>
    </source>
</evidence>
<sequence length="352" mass="40674">MSKQEQSDSRDDKPPTLSQHHKETKWYDAWIRWEKGSKENYDDDDEDEEEDEEPPLIPTDTYHSSYQVPSQNDDATPIINLELMGFPSESEAIWTSTGLTLWQSSEFLCDYLVEHYGEIGRLRHGDDDDNDTDKPCRILEVGSGLGRSGILMHLLANASSYQEQEQQEQKNDDSRVFRQQVVLTDGDTDVLAQLRSNVQHNLELNAKLVQNNNASDLSCHQLIWGKDHAKAFVNRPCFHHSMNHHNNTNDPNASYHFDVIIGSDLIYVTQVIQPLFETVQTLLHPKHGIFLMAHCARREGNEVDLDVVFDQARKVGLQYTQLHPEDDDKTTNCENDQEEGIYLYQFEWSRRE</sequence>
<accession>A0AAD2JJA3</accession>
<reference evidence="2" key="1">
    <citation type="submission" date="2023-08" db="EMBL/GenBank/DDBJ databases">
        <authorList>
            <person name="Audoor S."/>
            <person name="Bilcke G."/>
        </authorList>
    </citation>
    <scope>NUCLEOTIDE SEQUENCE</scope>
</reference>
<dbReference type="SUPFAM" id="SSF53335">
    <property type="entry name" value="S-adenosyl-L-methionine-dependent methyltransferases"/>
    <property type="match status" value="1"/>
</dbReference>
<comment type="caution">
    <text evidence="2">The sequence shown here is derived from an EMBL/GenBank/DDBJ whole genome shotgun (WGS) entry which is preliminary data.</text>
</comment>
<dbReference type="Pfam" id="PF10294">
    <property type="entry name" value="Methyltransf_16"/>
    <property type="match status" value="2"/>
</dbReference>
<name>A0AAD2JJA3_9STRA</name>
<dbReference type="InterPro" id="IPR029063">
    <property type="entry name" value="SAM-dependent_MTases_sf"/>
</dbReference>
<feature type="compositionally biased region" description="Acidic residues" evidence="1">
    <location>
        <begin position="41"/>
        <end position="54"/>
    </location>
</feature>
<feature type="region of interest" description="Disordered" evidence="1">
    <location>
        <begin position="38"/>
        <end position="73"/>
    </location>
</feature>
<dbReference type="AlphaFoldDB" id="A0AAD2JJA3"/>
<organism evidence="2 3">
    <name type="scientific">Cylindrotheca closterium</name>
    <dbReference type="NCBI Taxonomy" id="2856"/>
    <lineage>
        <taxon>Eukaryota</taxon>
        <taxon>Sar</taxon>
        <taxon>Stramenopiles</taxon>
        <taxon>Ochrophyta</taxon>
        <taxon>Bacillariophyta</taxon>
        <taxon>Bacillariophyceae</taxon>
        <taxon>Bacillariophycidae</taxon>
        <taxon>Bacillariales</taxon>
        <taxon>Bacillariaceae</taxon>
        <taxon>Cylindrotheca</taxon>
    </lineage>
</organism>
<keyword evidence="3" id="KW-1185">Reference proteome</keyword>
<evidence type="ECO:0000313" key="3">
    <source>
        <dbReference type="Proteomes" id="UP001295423"/>
    </source>
</evidence>
<protein>
    <recommendedName>
        <fullName evidence="4">Calmodulin-lysine N-methyltransferase</fullName>
    </recommendedName>
</protein>
<feature type="compositionally biased region" description="Polar residues" evidence="1">
    <location>
        <begin position="61"/>
        <end position="73"/>
    </location>
</feature>
<gene>
    <name evidence="2" type="ORF">CYCCA115_LOCUS15469</name>
</gene>
<dbReference type="Proteomes" id="UP001295423">
    <property type="component" value="Unassembled WGS sequence"/>
</dbReference>
<evidence type="ECO:0000313" key="2">
    <source>
        <dbReference type="EMBL" id="CAJ1954877.1"/>
    </source>
</evidence>
<dbReference type="PANTHER" id="PTHR14614">
    <property type="entry name" value="HEPATOCELLULAR CARCINOMA-ASSOCIATED ANTIGEN"/>
    <property type="match status" value="1"/>
</dbReference>